<dbReference type="Gene3D" id="3.30.420.40">
    <property type="match status" value="2"/>
</dbReference>
<organism evidence="2 3">
    <name type="scientific">Paenibacillus riograndensis SBR5</name>
    <dbReference type="NCBI Taxonomy" id="1073571"/>
    <lineage>
        <taxon>Bacteria</taxon>
        <taxon>Bacillati</taxon>
        <taxon>Bacillota</taxon>
        <taxon>Bacilli</taxon>
        <taxon>Bacillales</taxon>
        <taxon>Paenibacillaceae</taxon>
        <taxon>Paenibacillus</taxon>
        <taxon>Paenibacillus sonchi group</taxon>
    </lineage>
</organism>
<dbReference type="EMBL" id="LN831776">
    <property type="protein sequence ID" value="CQR58904.1"/>
    <property type="molecule type" value="Genomic_DNA"/>
</dbReference>
<dbReference type="KEGG" id="pri:PRIO_6557"/>
<evidence type="ECO:0000313" key="3">
    <source>
        <dbReference type="Proteomes" id="UP000033163"/>
    </source>
</evidence>
<evidence type="ECO:0000313" key="2">
    <source>
        <dbReference type="EMBL" id="CQR58904.1"/>
    </source>
</evidence>
<dbReference type="AlphaFoldDB" id="A0A0E4HFS6"/>
<dbReference type="HOGENOM" id="CLU_016274_6_0_9"/>
<dbReference type="InterPro" id="IPR052519">
    <property type="entry name" value="Euk-type_GlcNAc_Kinase"/>
</dbReference>
<dbReference type="PATRIC" id="fig|1073571.4.peg.7009"/>
<feature type="domain" description="ATPase BadF/BadG/BcrA/BcrD type" evidence="1">
    <location>
        <begin position="9"/>
        <end position="303"/>
    </location>
</feature>
<name>A0A0E4HFS6_9BACL</name>
<proteinExistence type="predicted"/>
<gene>
    <name evidence="2" type="ORF">PRIO_6557</name>
</gene>
<accession>A0A0E4HFS6</accession>
<dbReference type="Pfam" id="PF01869">
    <property type="entry name" value="BcrAD_BadFG"/>
    <property type="match status" value="1"/>
</dbReference>
<dbReference type="PANTHER" id="PTHR43190:SF3">
    <property type="entry name" value="N-ACETYL-D-GLUCOSAMINE KINASE"/>
    <property type="match status" value="1"/>
</dbReference>
<dbReference type="InterPro" id="IPR002731">
    <property type="entry name" value="ATPase_BadF"/>
</dbReference>
<dbReference type="PANTHER" id="PTHR43190">
    <property type="entry name" value="N-ACETYL-D-GLUCOSAMINE KINASE"/>
    <property type="match status" value="1"/>
</dbReference>
<dbReference type="Proteomes" id="UP000033163">
    <property type="component" value="Chromosome I"/>
</dbReference>
<sequence>MLENQEVVIGVDGGGTHTRVMVSSLDGCVLSYVESGAAWVQKDLQATHNVKQAIQEALQVAGRTLGDVRGLAAGIAGYDSQEDLEWVQALTAVEGLDCPKWHYNDAVAAHYGALLTKPGIVALSGTGSIIMAMKEDGQYLRNYDFHHYTGSGARFLAYDAAYEMLAGHTDETDREMIKDMLCHWGAGTIQELWQLARTGFIEDRRNRDRKFEQFAPFITEAASKGSSLAGRVSDRAIYQLKVGIELLAPFVAGETVLVSFIGSVINSSYFKEKLSALLMQGSSQTYTIVEPRFTPVTGSVLYAISRVTGHGICEEWVHNLDRGSQTHPGYKAAETQQSQL</sequence>
<evidence type="ECO:0000259" key="1">
    <source>
        <dbReference type="Pfam" id="PF01869"/>
    </source>
</evidence>
<dbReference type="SUPFAM" id="SSF53067">
    <property type="entry name" value="Actin-like ATPase domain"/>
    <property type="match status" value="1"/>
</dbReference>
<reference evidence="3" key="1">
    <citation type="submission" date="2015-03" db="EMBL/GenBank/DDBJ databases">
        <authorList>
            <person name="Wibberg D."/>
        </authorList>
    </citation>
    <scope>NUCLEOTIDE SEQUENCE [LARGE SCALE GENOMIC DNA]</scope>
</reference>
<protein>
    <submittedName>
        <fullName evidence="2">BadF/BadG/BcrA/BcrD ATPase family protein</fullName>
    </submittedName>
</protein>
<dbReference type="InterPro" id="IPR043129">
    <property type="entry name" value="ATPase_NBD"/>
</dbReference>
<dbReference type="RefSeq" id="WP_020425978.1">
    <property type="nucleotide sequence ID" value="NZ_AGBD01000052.1"/>
</dbReference>